<evidence type="ECO:0000256" key="2">
    <source>
        <dbReference type="ARBA" id="ARBA00022692"/>
    </source>
</evidence>
<dbReference type="InterPro" id="IPR019424">
    <property type="entry name" value="7TM_GPCR_Srsx"/>
</dbReference>
<comment type="subcellular location">
    <subcellularLocation>
        <location evidence="1">Membrane</location>
    </subcellularLocation>
</comment>
<organism evidence="7 8">
    <name type="scientific">Steinernema glaseri</name>
    <dbReference type="NCBI Taxonomy" id="37863"/>
    <lineage>
        <taxon>Eukaryota</taxon>
        <taxon>Metazoa</taxon>
        <taxon>Ecdysozoa</taxon>
        <taxon>Nematoda</taxon>
        <taxon>Chromadorea</taxon>
        <taxon>Rhabditida</taxon>
        <taxon>Tylenchina</taxon>
        <taxon>Panagrolaimomorpha</taxon>
        <taxon>Strongyloidoidea</taxon>
        <taxon>Steinernematidae</taxon>
        <taxon>Steinernema</taxon>
    </lineage>
</organism>
<dbReference type="PROSITE" id="PS50262">
    <property type="entry name" value="G_PROTEIN_RECEP_F1_2"/>
    <property type="match status" value="1"/>
</dbReference>
<evidence type="ECO:0000313" key="7">
    <source>
        <dbReference type="Proteomes" id="UP000095287"/>
    </source>
</evidence>
<dbReference type="InterPro" id="IPR017452">
    <property type="entry name" value="GPCR_Rhodpsn_7TM"/>
</dbReference>
<feature type="domain" description="G-protein coupled receptors family 1 profile" evidence="6">
    <location>
        <begin position="11"/>
        <end position="220"/>
    </location>
</feature>
<evidence type="ECO:0000256" key="1">
    <source>
        <dbReference type="ARBA" id="ARBA00004370"/>
    </source>
</evidence>
<dbReference type="GO" id="GO:0004930">
    <property type="term" value="F:G protein-coupled receptor activity"/>
    <property type="evidence" value="ECO:0007669"/>
    <property type="project" value="InterPro"/>
</dbReference>
<dbReference type="SUPFAM" id="SSF81321">
    <property type="entry name" value="Family A G protein-coupled receptor-like"/>
    <property type="match status" value="1"/>
</dbReference>
<evidence type="ECO:0000256" key="5">
    <source>
        <dbReference type="SAM" id="Phobius"/>
    </source>
</evidence>
<keyword evidence="3 5" id="KW-1133">Transmembrane helix</keyword>
<dbReference type="Pfam" id="PF10320">
    <property type="entry name" value="7TM_GPCR_Srsx"/>
    <property type="match status" value="1"/>
</dbReference>
<feature type="transmembrane region" description="Helical" evidence="5">
    <location>
        <begin position="12"/>
        <end position="33"/>
    </location>
</feature>
<evidence type="ECO:0000313" key="8">
    <source>
        <dbReference type="WBParaSite" id="L893_g23370.t1"/>
    </source>
</evidence>
<proteinExistence type="predicted"/>
<dbReference type="Gene3D" id="1.20.1070.10">
    <property type="entry name" value="Rhodopsin 7-helix transmembrane proteins"/>
    <property type="match status" value="1"/>
</dbReference>
<feature type="transmembrane region" description="Helical" evidence="5">
    <location>
        <begin position="75"/>
        <end position="95"/>
    </location>
</feature>
<dbReference type="SMART" id="SM01381">
    <property type="entry name" value="7TM_GPCR_Srsx"/>
    <property type="match status" value="1"/>
</dbReference>
<reference evidence="8" key="1">
    <citation type="submission" date="2016-11" db="UniProtKB">
        <authorList>
            <consortium name="WormBaseParasite"/>
        </authorList>
    </citation>
    <scope>IDENTIFICATION</scope>
</reference>
<dbReference type="Proteomes" id="UP000095287">
    <property type="component" value="Unplaced"/>
</dbReference>
<accession>A0A1I7Z7H9</accession>
<feature type="transmembrane region" description="Helical" evidence="5">
    <location>
        <begin position="195"/>
        <end position="221"/>
    </location>
</feature>
<dbReference type="AlphaFoldDB" id="A0A1I7Z7H9"/>
<evidence type="ECO:0000256" key="3">
    <source>
        <dbReference type="ARBA" id="ARBA00022989"/>
    </source>
</evidence>
<sequence length="258" mass="29099">MAFPEMNASSDSLPSFFLFHKFTSAAFILCALFGWNRCNILIALQAVSDFLHQLGHVPYMYLAYTETLVTNRTCYFIQFVSFSACDFSTMIMLFLAVDRLLATKTPYFYAKMNSAFYVCAVVGVGLVYCAVFKVLAYETSTEDLTMCLVPEAVSPSIANVWFMSNGILNVGVTVIYGVLMFSIKNVREYEKLNKSLYAMIIVHIFGWILTMVVTLVATYVLKSDCKELYFIPKLLFLAQCIHRTGIEVFASVIHAKNV</sequence>
<feature type="transmembrane region" description="Helical" evidence="5">
    <location>
        <begin position="115"/>
        <end position="137"/>
    </location>
</feature>
<protein>
    <submittedName>
        <fullName evidence="8">G_PROTEIN_RECEP_F1_2 domain-containing protein</fullName>
    </submittedName>
</protein>
<dbReference type="WBParaSite" id="L893_g23370.t1">
    <property type="protein sequence ID" value="L893_g23370.t1"/>
    <property type="gene ID" value="L893_g23370"/>
</dbReference>
<evidence type="ECO:0000256" key="4">
    <source>
        <dbReference type="ARBA" id="ARBA00023136"/>
    </source>
</evidence>
<dbReference type="PANTHER" id="PTHR23360">
    <property type="entry name" value="G-PROTEIN COUPLED RECEPTORS FAMILY 1 PROFILE DOMAIN-CONTAINING PROTEIN-RELATED"/>
    <property type="match status" value="1"/>
</dbReference>
<keyword evidence="2 5" id="KW-0812">Transmembrane</keyword>
<evidence type="ECO:0000259" key="6">
    <source>
        <dbReference type="PROSITE" id="PS50262"/>
    </source>
</evidence>
<dbReference type="InterPro" id="IPR047130">
    <property type="entry name" value="7TM_GPCR_Srsx_nematod"/>
</dbReference>
<dbReference type="GO" id="GO:0016020">
    <property type="term" value="C:membrane"/>
    <property type="evidence" value="ECO:0007669"/>
    <property type="project" value="UniProtKB-SubCell"/>
</dbReference>
<feature type="transmembrane region" description="Helical" evidence="5">
    <location>
        <begin position="157"/>
        <end position="183"/>
    </location>
</feature>
<dbReference type="InterPro" id="IPR000276">
    <property type="entry name" value="GPCR_Rhodpsn"/>
</dbReference>
<keyword evidence="7" id="KW-1185">Reference proteome</keyword>
<name>A0A1I7Z7H9_9BILA</name>
<keyword evidence="4 5" id="KW-0472">Membrane</keyword>